<sequence length="166" mass="16959">QSNKAAPKKNKKNEPAAKTKAPTKAKNAPTVGATPADSAEPPTPTPSTPITPMHASSFNQKNGSSAPNAQQPAAQAQGNAGANAPAQPPQMGPQGSQMDPSQQPFGDLGADNFGGIGDFADPANSSDVLENFDFDSFLHTDGGNDFSLDFGSMNFDVADMGQIEGS</sequence>
<name>A0ACC3DH71_9PEZI</name>
<evidence type="ECO:0000313" key="2">
    <source>
        <dbReference type="Proteomes" id="UP001186974"/>
    </source>
</evidence>
<proteinExistence type="predicted"/>
<organism evidence="1 2">
    <name type="scientific">Coniosporium uncinatum</name>
    <dbReference type="NCBI Taxonomy" id="93489"/>
    <lineage>
        <taxon>Eukaryota</taxon>
        <taxon>Fungi</taxon>
        <taxon>Dikarya</taxon>
        <taxon>Ascomycota</taxon>
        <taxon>Pezizomycotina</taxon>
        <taxon>Dothideomycetes</taxon>
        <taxon>Dothideomycetes incertae sedis</taxon>
        <taxon>Coniosporium</taxon>
    </lineage>
</organism>
<reference evidence="1" key="1">
    <citation type="submission" date="2024-09" db="EMBL/GenBank/DDBJ databases">
        <title>Black Yeasts Isolated from many extreme environments.</title>
        <authorList>
            <person name="Coleine C."/>
            <person name="Stajich J.E."/>
            <person name="Selbmann L."/>
        </authorList>
    </citation>
    <scope>NUCLEOTIDE SEQUENCE</scope>
    <source>
        <strain evidence="1">CCFEE 5737</strain>
    </source>
</reference>
<comment type="caution">
    <text evidence="1">The sequence shown here is derived from an EMBL/GenBank/DDBJ whole genome shotgun (WGS) entry which is preliminary data.</text>
</comment>
<feature type="non-terminal residue" evidence="1">
    <location>
        <position position="1"/>
    </location>
</feature>
<accession>A0ACC3DH71</accession>
<gene>
    <name evidence="1" type="ORF">LTS18_014261</name>
</gene>
<protein>
    <submittedName>
        <fullName evidence="1">Uncharacterized protein</fullName>
    </submittedName>
</protein>
<dbReference type="Proteomes" id="UP001186974">
    <property type="component" value="Unassembled WGS sequence"/>
</dbReference>
<keyword evidence="2" id="KW-1185">Reference proteome</keyword>
<evidence type="ECO:0000313" key="1">
    <source>
        <dbReference type="EMBL" id="KAK3074392.1"/>
    </source>
</evidence>
<dbReference type="EMBL" id="JAWDJW010004526">
    <property type="protein sequence ID" value="KAK3074392.1"/>
    <property type="molecule type" value="Genomic_DNA"/>
</dbReference>